<evidence type="ECO:0000259" key="10">
    <source>
        <dbReference type="Pfam" id="PF08669"/>
    </source>
</evidence>
<comment type="function">
    <text evidence="7">The glycine cleavage system catalyzes the degradation of glycine.</text>
</comment>
<dbReference type="GO" id="GO:0005829">
    <property type="term" value="C:cytosol"/>
    <property type="evidence" value="ECO:0007669"/>
    <property type="project" value="TreeGrafter"/>
</dbReference>
<dbReference type="Gene3D" id="2.40.30.110">
    <property type="entry name" value="Aminomethyltransferase beta-barrel domains"/>
    <property type="match status" value="1"/>
</dbReference>
<accession>A0A098EKR9</accession>
<evidence type="ECO:0000256" key="6">
    <source>
        <dbReference type="ARBA" id="ARBA00047665"/>
    </source>
</evidence>
<dbReference type="SUPFAM" id="SSF101790">
    <property type="entry name" value="Aminomethyltransferase beta-barrel domain"/>
    <property type="match status" value="1"/>
</dbReference>
<comment type="subunit">
    <text evidence="7">The glycine cleavage system is composed of four proteins: P, T, L and H.</text>
</comment>
<feature type="domain" description="GCVT N-terminal" evidence="9">
    <location>
        <begin position="14"/>
        <end position="269"/>
    </location>
</feature>
<dbReference type="GO" id="GO:0008483">
    <property type="term" value="F:transaminase activity"/>
    <property type="evidence" value="ECO:0007669"/>
    <property type="project" value="UniProtKB-KW"/>
</dbReference>
<dbReference type="Gene3D" id="3.30.70.1400">
    <property type="entry name" value="Aminomethyltransferase beta-barrel domains"/>
    <property type="match status" value="1"/>
</dbReference>
<dbReference type="InterPro" id="IPR028896">
    <property type="entry name" value="GcvT/YgfZ/DmdA"/>
</dbReference>
<dbReference type="Pfam" id="PF01571">
    <property type="entry name" value="GCV_T"/>
    <property type="match status" value="1"/>
</dbReference>
<evidence type="ECO:0000256" key="2">
    <source>
        <dbReference type="ARBA" id="ARBA00012616"/>
    </source>
</evidence>
<dbReference type="Gene3D" id="4.10.1250.10">
    <property type="entry name" value="Aminomethyltransferase fragment"/>
    <property type="match status" value="1"/>
</dbReference>
<reference evidence="11 12" key="1">
    <citation type="submission" date="2014-09" db="EMBL/GenBank/DDBJ databases">
        <authorList>
            <person name="Urmite Genomes Urmite Genomes"/>
        </authorList>
    </citation>
    <scope>NUCLEOTIDE SEQUENCE [LARGE SCALE GENOMIC DNA]</scope>
    <source>
        <strain evidence="11 12">ES2</strain>
    </source>
</reference>
<evidence type="ECO:0000256" key="3">
    <source>
        <dbReference type="ARBA" id="ARBA00022576"/>
    </source>
</evidence>
<feature type="domain" description="Aminomethyltransferase C-terminal" evidence="10">
    <location>
        <begin position="289"/>
        <end position="367"/>
    </location>
</feature>
<evidence type="ECO:0000313" key="11">
    <source>
        <dbReference type="EMBL" id="CEG22949.1"/>
    </source>
</evidence>
<dbReference type="SUPFAM" id="SSF103025">
    <property type="entry name" value="Folate-binding domain"/>
    <property type="match status" value="1"/>
</dbReference>
<evidence type="ECO:0000256" key="7">
    <source>
        <dbReference type="HAMAP-Rule" id="MF_00259"/>
    </source>
</evidence>
<dbReference type="Gene3D" id="3.30.1360.120">
    <property type="entry name" value="Probable tRNA modification gtpase trme, domain 1"/>
    <property type="match status" value="1"/>
</dbReference>
<dbReference type="NCBIfam" id="NF001567">
    <property type="entry name" value="PRK00389.1"/>
    <property type="match status" value="1"/>
</dbReference>
<dbReference type="FunFam" id="2.40.30.110:FF:000003">
    <property type="entry name" value="Aminomethyltransferase"/>
    <property type="match status" value="1"/>
</dbReference>
<keyword evidence="11" id="KW-0489">Methyltransferase</keyword>
<evidence type="ECO:0000256" key="4">
    <source>
        <dbReference type="ARBA" id="ARBA00022679"/>
    </source>
</evidence>
<dbReference type="OrthoDB" id="9774591at2"/>
<dbReference type="FunFam" id="4.10.1250.10:FF:000001">
    <property type="entry name" value="Aminomethyltransferase"/>
    <property type="match status" value="1"/>
</dbReference>
<dbReference type="Pfam" id="PF08669">
    <property type="entry name" value="GCV_T_C"/>
    <property type="match status" value="1"/>
</dbReference>
<keyword evidence="3 7" id="KW-0032">Aminotransferase</keyword>
<evidence type="ECO:0000256" key="1">
    <source>
        <dbReference type="ARBA" id="ARBA00008609"/>
    </source>
</evidence>
<dbReference type="RefSeq" id="WP_052651750.1">
    <property type="nucleotide sequence ID" value="NZ_CCXS01000001.1"/>
</dbReference>
<dbReference type="PIRSF" id="PIRSF006487">
    <property type="entry name" value="GcvT"/>
    <property type="match status" value="1"/>
</dbReference>
<dbReference type="GO" id="GO:0005960">
    <property type="term" value="C:glycine cleavage complex"/>
    <property type="evidence" value="ECO:0007669"/>
    <property type="project" value="InterPro"/>
</dbReference>
<gene>
    <name evidence="7 11" type="primary">gcvT</name>
    <name evidence="11" type="ORF">BN1080_01886</name>
</gene>
<dbReference type="GO" id="GO:0008168">
    <property type="term" value="F:methyltransferase activity"/>
    <property type="evidence" value="ECO:0007669"/>
    <property type="project" value="UniProtKB-KW"/>
</dbReference>
<dbReference type="InterPro" id="IPR022903">
    <property type="entry name" value="GcvT_bac"/>
</dbReference>
<dbReference type="NCBIfam" id="TIGR00528">
    <property type="entry name" value="gcvT"/>
    <property type="match status" value="1"/>
</dbReference>
<feature type="binding site" evidence="8">
    <location>
        <position position="202"/>
    </location>
    <ligand>
        <name>substrate</name>
    </ligand>
</feature>
<evidence type="ECO:0000259" key="9">
    <source>
        <dbReference type="Pfam" id="PF01571"/>
    </source>
</evidence>
<dbReference type="Proteomes" id="UP000043699">
    <property type="component" value="Unassembled WGS sequence"/>
</dbReference>
<comment type="catalytic activity">
    <reaction evidence="6 7">
        <text>N(6)-[(R)-S(8)-aminomethyldihydrolipoyl]-L-lysyl-[protein] + (6S)-5,6,7,8-tetrahydrofolate = N(6)-[(R)-dihydrolipoyl]-L-lysyl-[protein] + (6R)-5,10-methylene-5,6,7,8-tetrahydrofolate + NH4(+)</text>
        <dbReference type="Rhea" id="RHEA:16945"/>
        <dbReference type="Rhea" id="RHEA-COMP:10475"/>
        <dbReference type="Rhea" id="RHEA-COMP:10492"/>
        <dbReference type="ChEBI" id="CHEBI:15636"/>
        <dbReference type="ChEBI" id="CHEBI:28938"/>
        <dbReference type="ChEBI" id="CHEBI:57453"/>
        <dbReference type="ChEBI" id="CHEBI:83100"/>
        <dbReference type="ChEBI" id="CHEBI:83143"/>
        <dbReference type="EC" id="2.1.2.10"/>
    </reaction>
</comment>
<dbReference type="InterPro" id="IPR013977">
    <property type="entry name" value="GcvT_C"/>
</dbReference>
<proteinExistence type="inferred from homology"/>
<dbReference type="InterPro" id="IPR006223">
    <property type="entry name" value="GcvT"/>
</dbReference>
<evidence type="ECO:0000256" key="5">
    <source>
        <dbReference type="ARBA" id="ARBA00031395"/>
    </source>
</evidence>
<dbReference type="InterPro" id="IPR006222">
    <property type="entry name" value="GCVT_N"/>
</dbReference>
<dbReference type="GO" id="GO:0004047">
    <property type="term" value="F:aminomethyltransferase activity"/>
    <property type="evidence" value="ECO:0007669"/>
    <property type="project" value="UniProtKB-UniRule"/>
</dbReference>
<dbReference type="STRING" id="1499687.BN1080_01886"/>
<name>A0A098EKR9_9BACL</name>
<dbReference type="EMBL" id="CCXS01000001">
    <property type="protein sequence ID" value="CEG22949.1"/>
    <property type="molecule type" value="Genomic_DNA"/>
</dbReference>
<dbReference type="HAMAP" id="MF_00259">
    <property type="entry name" value="GcvT"/>
    <property type="match status" value="1"/>
</dbReference>
<dbReference type="AlphaFoldDB" id="A0A098EKR9"/>
<dbReference type="InterPro" id="IPR027266">
    <property type="entry name" value="TrmE/GcvT-like"/>
</dbReference>
<dbReference type="EC" id="2.1.2.10" evidence="2 7"/>
<dbReference type="GO" id="GO:0032259">
    <property type="term" value="P:methylation"/>
    <property type="evidence" value="ECO:0007669"/>
    <property type="project" value="UniProtKB-KW"/>
</dbReference>
<keyword evidence="4 7" id="KW-0808">Transferase</keyword>
<evidence type="ECO:0000313" key="12">
    <source>
        <dbReference type="Proteomes" id="UP000043699"/>
    </source>
</evidence>
<dbReference type="GO" id="GO:0019464">
    <property type="term" value="P:glycine decarboxylation via glycine cleavage system"/>
    <property type="evidence" value="ECO:0007669"/>
    <property type="project" value="UniProtKB-UniRule"/>
</dbReference>
<comment type="similarity">
    <text evidence="1 7">Belongs to the GcvT family.</text>
</comment>
<dbReference type="InterPro" id="IPR029043">
    <property type="entry name" value="GcvT/YgfZ_C"/>
</dbReference>
<keyword evidence="12" id="KW-1185">Reference proteome</keyword>
<sequence>MGELTNQLQRTPLFEYYAKYGGKTIDFGGWELPVQFSSIKEEHEAVRTKAGLFDVSHMGEIFVTGKDSLAYLQQLVTNDVSKIQNGQAQYTAMCYENGGTVDDLLVYKIEDGHYMLVVNASNIEKDFEWMQKTVFGDVKLENHSADYGLLALQGPLAEKILQRLTGEDLAEIKAFRFKTDVSIDGHSVIVSRTGYTGEDGFEIYGSPEAVVALWDAILAEGAEDGLVPCGLGARDTLRFEACLALYGQEISENITPLEAGLNFVVKLNKEEAFMGKEALAFQKENGIPRKSVGIEMIDKGIPRHGYAVYSSGEKIGEVTTGTQSPSLKKNIGLALISKEHAELGSEVEIEIRNKRLKAKIVETPFYKRSK</sequence>
<organism evidence="11 12">
    <name type="scientific">Planococcus massiliensis</name>
    <dbReference type="NCBI Taxonomy" id="1499687"/>
    <lineage>
        <taxon>Bacteria</taxon>
        <taxon>Bacillati</taxon>
        <taxon>Bacillota</taxon>
        <taxon>Bacilli</taxon>
        <taxon>Bacillales</taxon>
        <taxon>Caryophanaceae</taxon>
        <taxon>Planococcus</taxon>
    </lineage>
</organism>
<dbReference type="PANTHER" id="PTHR43757">
    <property type="entry name" value="AMINOMETHYLTRANSFERASE"/>
    <property type="match status" value="1"/>
</dbReference>
<evidence type="ECO:0000256" key="8">
    <source>
        <dbReference type="PIRSR" id="PIRSR006487-1"/>
    </source>
</evidence>
<protein>
    <recommendedName>
        <fullName evidence="2 7">Aminomethyltransferase</fullName>
        <ecNumber evidence="2 7">2.1.2.10</ecNumber>
    </recommendedName>
    <alternativeName>
        <fullName evidence="5 7">Glycine cleavage system T protein</fullName>
    </alternativeName>
</protein>
<dbReference type="FunFam" id="3.30.70.1400:FF:000001">
    <property type="entry name" value="Aminomethyltransferase"/>
    <property type="match status" value="1"/>
</dbReference>
<dbReference type="PANTHER" id="PTHR43757:SF2">
    <property type="entry name" value="AMINOMETHYLTRANSFERASE, MITOCHONDRIAL"/>
    <property type="match status" value="1"/>
</dbReference>